<feature type="region of interest" description="Disordered" evidence="1">
    <location>
        <begin position="129"/>
        <end position="152"/>
    </location>
</feature>
<accession>A0AAV5IRE9</accession>
<proteinExistence type="predicted"/>
<dbReference type="GO" id="GO:0008420">
    <property type="term" value="F:RNA polymerase II CTD heptapeptide repeat phosphatase activity"/>
    <property type="evidence" value="ECO:0007669"/>
    <property type="project" value="InterPro"/>
</dbReference>
<dbReference type="GO" id="GO:0043175">
    <property type="term" value="F:RNA polymerase core enzyme binding"/>
    <property type="evidence" value="ECO:0007669"/>
    <property type="project" value="InterPro"/>
</dbReference>
<dbReference type="Proteomes" id="UP001054252">
    <property type="component" value="Unassembled WGS sequence"/>
</dbReference>
<dbReference type="InterPro" id="IPR039693">
    <property type="entry name" value="Rtr1/RPAP2"/>
</dbReference>
<dbReference type="GO" id="GO:0005737">
    <property type="term" value="C:cytoplasm"/>
    <property type="evidence" value="ECO:0007669"/>
    <property type="project" value="TreeGrafter"/>
</dbReference>
<evidence type="ECO:0000313" key="3">
    <source>
        <dbReference type="Proteomes" id="UP001054252"/>
    </source>
</evidence>
<gene>
    <name evidence="2" type="ORF">SLEP1_g13890</name>
</gene>
<protein>
    <submittedName>
        <fullName evidence="2">Uncharacterized protein</fullName>
    </submittedName>
</protein>
<name>A0AAV5IRE9_9ROSI</name>
<dbReference type="EMBL" id="BPVZ01000016">
    <property type="protein sequence ID" value="GKV01332.1"/>
    <property type="molecule type" value="Genomic_DNA"/>
</dbReference>
<reference evidence="2 3" key="1">
    <citation type="journal article" date="2021" name="Commun. Biol.">
        <title>The genome of Shorea leprosula (Dipterocarpaceae) highlights the ecological relevance of drought in aseasonal tropical rainforests.</title>
        <authorList>
            <person name="Ng K.K.S."/>
            <person name="Kobayashi M.J."/>
            <person name="Fawcett J.A."/>
            <person name="Hatakeyama M."/>
            <person name="Paape T."/>
            <person name="Ng C.H."/>
            <person name="Ang C.C."/>
            <person name="Tnah L.H."/>
            <person name="Lee C.T."/>
            <person name="Nishiyama T."/>
            <person name="Sese J."/>
            <person name="O'Brien M.J."/>
            <person name="Copetti D."/>
            <person name="Mohd Noor M.I."/>
            <person name="Ong R.C."/>
            <person name="Putra M."/>
            <person name="Sireger I.Z."/>
            <person name="Indrioko S."/>
            <person name="Kosugi Y."/>
            <person name="Izuno A."/>
            <person name="Isagi Y."/>
            <person name="Lee S.L."/>
            <person name="Shimizu K.K."/>
        </authorList>
    </citation>
    <scope>NUCLEOTIDE SEQUENCE [LARGE SCALE GENOMIC DNA]</scope>
    <source>
        <strain evidence="2">214</strain>
    </source>
</reference>
<sequence length="261" mass="28463">MGVSKLVYRYIFILGSWMNDWPTWPSLNVGPILNNNVNGSSMLTAEAVKEPHAVEKADIFTKTMLKPPLGSSGAKKHNCCVTWADDSAGGMNQAAEAVASGNFNAIDAASDTGIIILLRPSDANEEEPVEGAQCADQPEPETAPLRWPKRPGISDSDMLDPEESWIDTPPEGFCLTLKARLLDTRSFIDALPGFRTKDWLVIFVLLYIDGLSICRIPALTPHLIARTMLLDRVLDGAQISMEEYEAMKDLSTAHFSAQSGA</sequence>
<dbReference type="GO" id="GO:0005634">
    <property type="term" value="C:nucleus"/>
    <property type="evidence" value="ECO:0007669"/>
    <property type="project" value="TreeGrafter"/>
</dbReference>
<dbReference type="PANTHER" id="PTHR14732:SF0">
    <property type="entry name" value="RNA POLYMERASE II SUBUNIT B1 CTD PHOSPHATASE RPAP2-RELATED"/>
    <property type="match status" value="1"/>
</dbReference>
<comment type="caution">
    <text evidence="2">The sequence shown here is derived from an EMBL/GenBank/DDBJ whole genome shotgun (WGS) entry which is preliminary data.</text>
</comment>
<evidence type="ECO:0000313" key="2">
    <source>
        <dbReference type="EMBL" id="GKV01332.1"/>
    </source>
</evidence>
<dbReference type="AlphaFoldDB" id="A0AAV5IRE9"/>
<dbReference type="PANTHER" id="PTHR14732">
    <property type="entry name" value="RNA POLYMERASE II SUBUNIT B1 CTD PHOSPHATASE RPAP2-RELATED"/>
    <property type="match status" value="1"/>
</dbReference>
<keyword evidence="3" id="KW-1185">Reference proteome</keyword>
<organism evidence="2 3">
    <name type="scientific">Rubroshorea leprosula</name>
    <dbReference type="NCBI Taxonomy" id="152421"/>
    <lineage>
        <taxon>Eukaryota</taxon>
        <taxon>Viridiplantae</taxon>
        <taxon>Streptophyta</taxon>
        <taxon>Embryophyta</taxon>
        <taxon>Tracheophyta</taxon>
        <taxon>Spermatophyta</taxon>
        <taxon>Magnoliopsida</taxon>
        <taxon>eudicotyledons</taxon>
        <taxon>Gunneridae</taxon>
        <taxon>Pentapetalae</taxon>
        <taxon>rosids</taxon>
        <taxon>malvids</taxon>
        <taxon>Malvales</taxon>
        <taxon>Dipterocarpaceae</taxon>
        <taxon>Rubroshorea</taxon>
    </lineage>
</organism>
<evidence type="ECO:0000256" key="1">
    <source>
        <dbReference type="SAM" id="MobiDB-lite"/>
    </source>
</evidence>